<evidence type="ECO:0000313" key="2">
    <source>
        <dbReference type="Proteomes" id="UP001153678"/>
    </source>
</evidence>
<keyword evidence="2" id="KW-1185">Reference proteome</keyword>
<feature type="non-terminal residue" evidence="1">
    <location>
        <position position="82"/>
    </location>
</feature>
<dbReference type="AlphaFoldDB" id="A0A9W4T9Q9"/>
<proteinExistence type="predicted"/>
<organism evidence="1 2">
    <name type="scientific">Funneliformis geosporum</name>
    <dbReference type="NCBI Taxonomy" id="1117311"/>
    <lineage>
        <taxon>Eukaryota</taxon>
        <taxon>Fungi</taxon>
        <taxon>Fungi incertae sedis</taxon>
        <taxon>Mucoromycota</taxon>
        <taxon>Glomeromycotina</taxon>
        <taxon>Glomeromycetes</taxon>
        <taxon>Glomerales</taxon>
        <taxon>Glomeraceae</taxon>
        <taxon>Funneliformis</taxon>
    </lineage>
</organism>
<sequence length="82" mass="9535">PSVKGIIVDINIYNTKLIYIKYKHVKFKDQGPCLKREIIFSEDETELTLELSNNIDPDEEISIKYSKGVIRILLKISQIKIK</sequence>
<protein>
    <submittedName>
        <fullName evidence="1">10765_t:CDS:1</fullName>
    </submittedName>
</protein>
<gene>
    <name evidence="1" type="ORF">FWILDA_LOCUS18324</name>
</gene>
<comment type="caution">
    <text evidence="1">The sequence shown here is derived from an EMBL/GenBank/DDBJ whole genome shotgun (WGS) entry which is preliminary data.</text>
</comment>
<dbReference type="OrthoDB" id="2433884at2759"/>
<dbReference type="Proteomes" id="UP001153678">
    <property type="component" value="Unassembled WGS sequence"/>
</dbReference>
<reference evidence="1" key="1">
    <citation type="submission" date="2022-08" db="EMBL/GenBank/DDBJ databases">
        <authorList>
            <person name="Kallberg Y."/>
            <person name="Tangrot J."/>
            <person name="Rosling A."/>
        </authorList>
    </citation>
    <scope>NUCLEOTIDE SEQUENCE</scope>
    <source>
        <strain evidence="1">Wild A</strain>
    </source>
</reference>
<name>A0A9W4T9Q9_9GLOM</name>
<dbReference type="EMBL" id="CAMKVN010017404">
    <property type="protein sequence ID" value="CAI2197935.1"/>
    <property type="molecule type" value="Genomic_DNA"/>
</dbReference>
<evidence type="ECO:0000313" key="1">
    <source>
        <dbReference type="EMBL" id="CAI2197935.1"/>
    </source>
</evidence>
<accession>A0A9W4T9Q9</accession>